<proteinExistence type="inferred from homology"/>
<evidence type="ECO:0000256" key="2">
    <source>
        <dbReference type="ARBA" id="ARBA00007353"/>
    </source>
</evidence>
<protein>
    <recommendedName>
        <fullName evidence="10">Purine nucleoside phosphorylase</fullName>
    </recommendedName>
</protein>
<dbReference type="InterPro" id="IPR003730">
    <property type="entry name" value="Cu_polyphenol_OxRdtase"/>
</dbReference>
<comment type="catalytic activity">
    <reaction evidence="9">
        <text>S-methyl-5'-thioadenosine + phosphate = 5-(methylsulfanyl)-alpha-D-ribose 1-phosphate + adenine</text>
        <dbReference type="Rhea" id="RHEA:11852"/>
        <dbReference type="ChEBI" id="CHEBI:16708"/>
        <dbReference type="ChEBI" id="CHEBI:17509"/>
        <dbReference type="ChEBI" id="CHEBI:43474"/>
        <dbReference type="ChEBI" id="CHEBI:58533"/>
        <dbReference type="EC" id="2.4.2.28"/>
    </reaction>
    <physiologicalReaction direction="left-to-right" evidence="9">
        <dbReference type="Rhea" id="RHEA:11853"/>
    </physiologicalReaction>
</comment>
<dbReference type="Proteomes" id="UP000230903">
    <property type="component" value="Unassembled WGS sequence"/>
</dbReference>
<dbReference type="InterPro" id="IPR038371">
    <property type="entry name" value="Cu_polyphenol_OxRdtase_sf"/>
</dbReference>
<dbReference type="GO" id="GO:0017061">
    <property type="term" value="F:S-methyl-5-thioadenosine phosphorylase activity"/>
    <property type="evidence" value="ECO:0007669"/>
    <property type="project" value="UniProtKB-EC"/>
</dbReference>
<dbReference type="PANTHER" id="PTHR30616:SF2">
    <property type="entry name" value="PURINE NUCLEOSIDE PHOSPHORYLASE LACC1"/>
    <property type="match status" value="1"/>
</dbReference>
<organism evidence="11 12">
    <name type="scientific">Candidatus Harrisonbacteria bacterium CG10_big_fil_rev_8_21_14_0_10_45_28</name>
    <dbReference type="NCBI Taxonomy" id="1974586"/>
    <lineage>
        <taxon>Bacteria</taxon>
        <taxon>Candidatus Harrisoniibacteriota</taxon>
    </lineage>
</organism>
<evidence type="ECO:0000313" key="12">
    <source>
        <dbReference type="Proteomes" id="UP000230903"/>
    </source>
</evidence>
<keyword evidence="5" id="KW-0378">Hydrolase</keyword>
<sequence>MFELFNKTPIQYGFSTRANGTMFIRSKERDKNLGEYLKTQDIKPGDVVSALLAHGVEVADVGANHQGQKINDTDGLVTNQSGVYLTVTGADCFPVFAYSPSGVVGIAHVGWPGAQKNIVSELVAKMKLLGAELENILIGIGPGLQKCHFEIQQDVADFFEQYEGVVKNTKGKKYLNLPEFISQQLEEAGVLRKNIEISPECTHCEQDKYFSYRRDKSEEVQAMVAYIGLL</sequence>
<evidence type="ECO:0000256" key="1">
    <source>
        <dbReference type="ARBA" id="ARBA00000553"/>
    </source>
</evidence>
<keyword evidence="3" id="KW-0808">Transferase</keyword>
<dbReference type="CDD" id="cd16833">
    <property type="entry name" value="YfiH"/>
    <property type="match status" value="1"/>
</dbReference>
<evidence type="ECO:0000256" key="4">
    <source>
        <dbReference type="ARBA" id="ARBA00022723"/>
    </source>
</evidence>
<evidence type="ECO:0000256" key="9">
    <source>
        <dbReference type="ARBA" id="ARBA00049893"/>
    </source>
</evidence>
<dbReference type="AlphaFoldDB" id="A0A2H0UMK6"/>
<evidence type="ECO:0000256" key="6">
    <source>
        <dbReference type="ARBA" id="ARBA00022833"/>
    </source>
</evidence>
<dbReference type="SUPFAM" id="SSF64438">
    <property type="entry name" value="CNF1/YfiH-like putative cysteine hydrolases"/>
    <property type="match status" value="1"/>
</dbReference>
<reference evidence="12" key="1">
    <citation type="submission" date="2017-09" db="EMBL/GenBank/DDBJ databases">
        <title>Depth-based differentiation of microbial function through sediment-hosted aquifers and enrichment of novel symbionts in the deep terrestrial subsurface.</title>
        <authorList>
            <person name="Probst A.J."/>
            <person name="Ladd B."/>
            <person name="Jarett J.K."/>
            <person name="Geller-Mcgrath D.E."/>
            <person name="Sieber C.M.K."/>
            <person name="Emerson J.B."/>
            <person name="Anantharaman K."/>
            <person name="Thomas B.C."/>
            <person name="Malmstrom R."/>
            <person name="Stieglmeier M."/>
            <person name="Klingl A."/>
            <person name="Woyke T."/>
            <person name="Ryan C.M."/>
            <person name="Banfield J.F."/>
        </authorList>
    </citation>
    <scope>NUCLEOTIDE SEQUENCE [LARGE SCALE GENOMIC DNA]</scope>
</reference>
<dbReference type="GO" id="GO:0016787">
    <property type="term" value="F:hydrolase activity"/>
    <property type="evidence" value="ECO:0007669"/>
    <property type="project" value="UniProtKB-KW"/>
</dbReference>
<evidence type="ECO:0000256" key="5">
    <source>
        <dbReference type="ARBA" id="ARBA00022801"/>
    </source>
</evidence>
<comment type="caution">
    <text evidence="11">The sequence shown here is derived from an EMBL/GenBank/DDBJ whole genome shotgun (WGS) entry which is preliminary data.</text>
</comment>
<comment type="catalytic activity">
    <reaction evidence="7">
        <text>adenosine + H2O + H(+) = inosine + NH4(+)</text>
        <dbReference type="Rhea" id="RHEA:24408"/>
        <dbReference type="ChEBI" id="CHEBI:15377"/>
        <dbReference type="ChEBI" id="CHEBI:15378"/>
        <dbReference type="ChEBI" id="CHEBI:16335"/>
        <dbReference type="ChEBI" id="CHEBI:17596"/>
        <dbReference type="ChEBI" id="CHEBI:28938"/>
        <dbReference type="EC" id="3.5.4.4"/>
    </reaction>
    <physiologicalReaction direction="left-to-right" evidence="7">
        <dbReference type="Rhea" id="RHEA:24409"/>
    </physiologicalReaction>
</comment>
<dbReference type="Pfam" id="PF02578">
    <property type="entry name" value="Cu-oxidase_4"/>
    <property type="match status" value="1"/>
</dbReference>
<evidence type="ECO:0000256" key="3">
    <source>
        <dbReference type="ARBA" id="ARBA00022679"/>
    </source>
</evidence>
<evidence type="ECO:0000313" key="11">
    <source>
        <dbReference type="EMBL" id="PIR87623.1"/>
    </source>
</evidence>
<dbReference type="EMBL" id="PFBC01000055">
    <property type="protein sequence ID" value="PIR87623.1"/>
    <property type="molecule type" value="Genomic_DNA"/>
</dbReference>
<name>A0A2H0UMK6_9BACT</name>
<keyword evidence="4" id="KW-0479">Metal-binding</keyword>
<dbReference type="GO" id="GO:0005507">
    <property type="term" value="F:copper ion binding"/>
    <property type="evidence" value="ECO:0007669"/>
    <property type="project" value="TreeGrafter"/>
</dbReference>
<gene>
    <name evidence="11" type="ORF">COU10_03580</name>
</gene>
<accession>A0A2H0UMK6</accession>
<dbReference type="Gene3D" id="3.60.140.10">
    <property type="entry name" value="CNF1/YfiH-like putative cysteine hydrolases"/>
    <property type="match status" value="1"/>
</dbReference>
<dbReference type="NCBIfam" id="TIGR00726">
    <property type="entry name" value="peptidoglycan editing factor PgeF"/>
    <property type="match status" value="1"/>
</dbReference>
<evidence type="ECO:0000256" key="8">
    <source>
        <dbReference type="ARBA" id="ARBA00048968"/>
    </source>
</evidence>
<evidence type="ECO:0000256" key="7">
    <source>
        <dbReference type="ARBA" id="ARBA00047989"/>
    </source>
</evidence>
<comment type="catalytic activity">
    <reaction evidence="1">
        <text>inosine + phosphate = alpha-D-ribose 1-phosphate + hypoxanthine</text>
        <dbReference type="Rhea" id="RHEA:27646"/>
        <dbReference type="ChEBI" id="CHEBI:17368"/>
        <dbReference type="ChEBI" id="CHEBI:17596"/>
        <dbReference type="ChEBI" id="CHEBI:43474"/>
        <dbReference type="ChEBI" id="CHEBI:57720"/>
        <dbReference type="EC" id="2.4.2.1"/>
    </reaction>
    <physiologicalReaction direction="left-to-right" evidence="1">
        <dbReference type="Rhea" id="RHEA:27647"/>
    </physiologicalReaction>
</comment>
<keyword evidence="6" id="KW-0862">Zinc</keyword>
<dbReference type="InterPro" id="IPR011324">
    <property type="entry name" value="Cytotoxic_necrot_fac-like_cat"/>
</dbReference>
<dbReference type="PANTHER" id="PTHR30616">
    <property type="entry name" value="UNCHARACTERIZED PROTEIN YFIH"/>
    <property type="match status" value="1"/>
</dbReference>
<comment type="catalytic activity">
    <reaction evidence="8">
        <text>adenosine + phosphate = alpha-D-ribose 1-phosphate + adenine</text>
        <dbReference type="Rhea" id="RHEA:27642"/>
        <dbReference type="ChEBI" id="CHEBI:16335"/>
        <dbReference type="ChEBI" id="CHEBI:16708"/>
        <dbReference type="ChEBI" id="CHEBI:43474"/>
        <dbReference type="ChEBI" id="CHEBI:57720"/>
        <dbReference type="EC" id="2.4.2.1"/>
    </reaction>
    <physiologicalReaction direction="left-to-right" evidence="8">
        <dbReference type="Rhea" id="RHEA:27643"/>
    </physiologicalReaction>
</comment>
<comment type="similarity">
    <text evidence="2 10">Belongs to the purine nucleoside phosphorylase YfiH/LACC1 family.</text>
</comment>
<evidence type="ECO:0000256" key="10">
    <source>
        <dbReference type="RuleBase" id="RU361274"/>
    </source>
</evidence>